<organism evidence="18 19">
    <name type="scientific">Serinibacter salmoneus</name>
    <dbReference type="NCBI Taxonomy" id="556530"/>
    <lineage>
        <taxon>Bacteria</taxon>
        <taxon>Bacillati</taxon>
        <taxon>Actinomycetota</taxon>
        <taxon>Actinomycetes</taxon>
        <taxon>Micrococcales</taxon>
        <taxon>Beutenbergiaceae</taxon>
        <taxon>Serinibacter</taxon>
    </lineage>
</organism>
<dbReference type="InterPro" id="IPR005256">
    <property type="entry name" value="Anth_synth_I_PabB"/>
</dbReference>
<dbReference type="NCBIfam" id="NF010086">
    <property type="entry name" value="PRK13571.1"/>
    <property type="match status" value="1"/>
</dbReference>
<dbReference type="UniPathway" id="UPA00035">
    <property type="reaction ID" value="UER00040"/>
</dbReference>
<comment type="subunit">
    <text evidence="4 15">Heterotetramer consisting of two non-identical subunits: a beta subunit (TrpG) and a large alpha subunit (TrpE).</text>
</comment>
<comment type="catalytic activity">
    <reaction evidence="14 15">
        <text>chorismate + L-glutamine = anthranilate + pyruvate + L-glutamate + H(+)</text>
        <dbReference type="Rhea" id="RHEA:21732"/>
        <dbReference type="ChEBI" id="CHEBI:15361"/>
        <dbReference type="ChEBI" id="CHEBI:15378"/>
        <dbReference type="ChEBI" id="CHEBI:16567"/>
        <dbReference type="ChEBI" id="CHEBI:29748"/>
        <dbReference type="ChEBI" id="CHEBI:29985"/>
        <dbReference type="ChEBI" id="CHEBI:58359"/>
        <dbReference type="EC" id="4.1.3.27"/>
    </reaction>
</comment>
<evidence type="ECO:0000313" key="19">
    <source>
        <dbReference type="Proteomes" id="UP000224915"/>
    </source>
</evidence>
<dbReference type="EMBL" id="PDJD01000001">
    <property type="protein sequence ID" value="PFG19764.1"/>
    <property type="molecule type" value="Genomic_DNA"/>
</dbReference>
<comment type="similarity">
    <text evidence="3 15">Belongs to the anthranilate synthase component I family.</text>
</comment>
<evidence type="ECO:0000256" key="8">
    <source>
        <dbReference type="ARBA" id="ARBA00022723"/>
    </source>
</evidence>
<proteinExistence type="inferred from homology"/>
<evidence type="ECO:0000256" key="10">
    <source>
        <dbReference type="ARBA" id="ARBA00022842"/>
    </source>
</evidence>
<dbReference type="AlphaFoldDB" id="A0A2A9CZA5"/>
<comment type="pathway">
    <text evidence="2 15">Amino-acid biosynthesis; L-tryptophan biosynthesis; L-tryptophan from chorismate: step 1/5.</text>
</comment>
<evidence type="ECO:0000256" key="11">
    <source>
        <dbReference type="ARBA" id="ARBA00023141"/>
    </source>
</evidence>
<dbReference type="Proteomes" id="UP000224915">
    <property type="component" value="Unassembled WGS sequence"/>
</dbReference>
<evidence type="ECO:0000256" key="13">
    <source>
        <dbReference type="ARBA" id="ARBA00025634"/>
    </source>
</evidence>
<dbReference type="OrthoDB" id="3518032at2"/>
<dbReference type="Gene3D" id="3.60.120.10">
    <property type="entry name" value="Anthranilate synthase"/>
    <property type="match status" value="1"/>
</dbReference>
<dbReference type="PRINTS" id="PR00095">
    <property type="entry name" value="ANTSNTHASEI"/>
</dbReference>
<dbReference type="PANTHER" id="PTHR11236">
    <property type="entry name" value="AMINOBENZOATE/ANTHRANILATE SYNTHASE"/>
    <property type="match status" value="1"/>
</dbReference>
<evidence type="ECO:0000259" key="16">
    <source>
        <dbReference type="Pfam" id="PF00425"/>
    </source>
</evidence>
<keyword evidence="8 15" id="KW-0479">Metal-binding</keyword>
<dbReference type="InterPro" id="IPR005801">
    <property type="entry name" value="ADC_synthase"/>
</dbReference>
<keyword evidence="19" id="KW-1185">Reference proteome</keyword>
<feature type="domain" description="Chorismate-utilising enzyme C-terminal" evidence="16">
    <location>
        <begin position="244"/>
        <end position="502"/>
    </location>
</feature>
<dbReference type="Pfam" id="PF00425">
    <property type="entry name" value="Chorismate_bind"/>
    <property type="match status" value="1"/>
</dbReference>
<dbReference type="Pfam" id="PF04715">
    <property type="entry name" value="Anth_synt_I_N"/>
    <property type="match status" value="1"/>
</dbReference>
<reference evidence="18 19" key="1">
    <citation type="submission" date="2017-10" db="EMBL/GenBank/DDBJ databases">
        <title>Sequencing the genomes of 1000 actinobacteria strains.</title>
        <authorList>
            <person name="Klenk H.-P."/>
        </authorList>
    </citation>
    <scope>NUCLEOTIDE SEQUENCE [LARGE SCALE GENOMIC DNA]</scope>
    <source>
        <strain evidence="18 19">DSM 21801</strain>
    </source>
</reference>
<evidence type="ECO:0000256" key="9">
    <source>
        <dbReference type="ARBA" id="ARBA00022822"/>
    </source>
</evidence>
<keyword evidence="11 15" id="KW-0057">Aromatic amino acid biosynthesis</keyword>
<dbReference type="EC" id="4.1.3.27" evidence="5 15"/>
<keyword evidence="9 15" id="KW-0822">Tryptophan biosynthesis</keyword>
<dbReference type="GO" id="GO:0046872">
    <property type="term" value="F:metal ion binding"/>
    <property type="evidence" value="ECO:0007669"/>
    <property type="project" value="UniProtKB-KW"/>
</dbReference>
<sequence length="523" mass="55741">MAEAPSVEFPADLPSGAIWPTLSEFRDLGRDHRVVPVVRRLLADALTPVGIYRALAQGRPGTFILESATSEGSGGRYSFIGVASRALLTARDGEAAWRGDVPRGLRHQGNPLEVLDHALAALRTEPIAGLPPLTSGFVGAIGWDAIRYWEPTLTPTGQDELGLPDLSLALVEDLAVVDHHSGLVWLISNAINADGLPGGIGDAHRRAVGRLEDMTAALTRPVPGGTMREDPTAPAPRVRARSTREEYEDAVERAKEHIRDGDVFQVVLSQRFDVECAAEPIDVYRALRALNPSPYMYCVHLEDAEGRPFAVVGSSPETLARVEGQEVMTYPIAGSRPRGKDAAQDAELAEELLADPKEGSEHLMLVDLGRNDLAKVARAGTVAVSEFMDIKRFSHIMHICSTVTGQMRPDAGALDALTATFPAGTLSGAPKPRAVQLIAELEPTRRGVYGGTVGYVDLAGNLDMAIAIRTAIIARGTAHVQSGAGIVADSQPSAEFEECRNKAAAVIAAVDLAGRLADRDVPE</sequence>
<dbReference type="GO" id="GO:0000162">
    <property type="term" value="P:L-tryptophan biosynthetic process"/>
    <property type="evidence" value="ECO:0007669"/>
    <property type="project" value="UniProtKB-UniPathway"/>
</dbReference>
<dbReference type="GO" id="GO:0004049">
    <property type="term" value="F:anthranilate synthase activity"/>
    <property type="evidence" value="ECO:0007669"/>
    <property type="project" value="UniProtKB-EC"/>
</dbReference>
<evidence type="ECO:0000256" key="7">
    <source>
        <dbReference type="ARBA" id="ARBA00022605"/>
    </source>
</evidence>
<dbReference type="InterPro" id="IPR006805">
    <property type="entry name" value="Anth_synth_I_N"/>
</dbReference>
<comment type="cofactor">
    <cofactor evidence="1 15">
        <name>Mg(2+)</name>
        <dbReference type="ChEBI" id="CHEBI:18420"/>
    </cofactor>
</comment>
<gene>
    <name evidence="15" type="primary">trpE</name>
    <name evidence="18" type="ORF">ATL40_1334</name>
</gene>
<evidence type="ECO:0000256" key="3">
    <source>
        <dbReference type="ARBA" id="ARBA00009562"/>
    </source>
</evidence>
<name>A0A2A9CZA5_9MICO</name>
<evidence type="ECO:0000256" key="2">
    <source>
        <dbReference type="ARBA" id="ARBA00004873"/>
    </source>
</evidence>
<protein>
    <recommendedName>
        <fullName evidence="6 15">Anthranilate synthase component 1</fullName>
        <ecNumber evidence="5 15">4.1.3.27</ecNumber>
    </recommendedName>
</protein>
<keyword evidence="10 15" id="KW-0460">Magnesium</keyword>
<evidence type="ECO:0000256" key="6">
    <source>
        <dbReference type="ARBA" id="ARBA00020653"/>
    </source>
</evidence>
<evidence type="ECO:0000256" key="5">
    <source>
        <dbReference type="ARBA" id="ARBA00012266"/>
    </source>
</evidence>
<evidence type="ECO:0000256" key="15">
    <source>
        <dbReference type="RuleBase" id="RU364045"/>
    </source>
</evidence>
<dbReference type="InterPro" id="IPR015890">
    <property type="entry name" value="Chorismate_C"/>
</dbReference>
<dbReference type="SUPFAM" id="SSF56322">
    <property type="entry name" value="ADC synthase"/>
    <property type="match status" value="1"/>
</dbReference>
<keyword evidence="12 15" id="KW-0456">Lyase</keyword>
<evidence type="ECO:0000259" key="17">
    <source>
        <dbReference type="Pfam" id="PF04715"/>
    </source>
</evidence>
<feature type="domain" description="Anthranilate synthase component I N-terminal" evidence="17">
    <location>
        <begin position="44"/>
        <end position="183"/>
    </location>
</feature>
<evidence type="ECO:0000256" key="4">
    <source>
        <dbReference type="ARBA" id="ARBA00011575"/>
    </source>
</evidence>
<comment type="function">
    <text evidence="13 15">Part of a heterotetrameric complex that catalyzes the two-step biosynthesis of anthranilate, an intermediate in the biosynthesis of L-tryptophan. In the first step, the glutamine-binding beta subunit (TrpG) of anthranilate synthase (AS) provides the glutamine amidotransferase activity which generates ammonia as a substrate that, along with chorismate, is used in the second step, catalyzed by the large alpha subunit of AS (TrpE) to produce anthranilate. In the absence of TrpG, TrpE can synthesize anthranilate directly from chorismate and high concentrations of ammonia.</text>
</comment>
<dbReference type="PANTHER" id="PTHR11236:SF46">
    <property type="entry name" value="ANTHRANILATE SYNTHASE COMPONENT 1"/>
    <property type="match status" value="1"/>
</dbReference>
<evidence type="ECO:0000313" key="18">
    <source>
        <dbReference type="EMBL" id="PFG19764.1"/>
    </source>
</evidence>
<keyword evidence="7 15" id="KW-0028">Amino-acid biosynthesis</keyword>
<evidence type="ECO:0000256" key="1">
    <source>
        <dbReference type="ARBA" id="ARBA00001946"/>
    </source>
</evidence>
<evidence type="ECO:0000256" key="12">
    <source>
        <dbReference type="ARBA" id="ARBA00023239"/>
    </source>
</evidence>
<comment type="caution">
    <text evidence="18">The sequence shown here is derived from an EMBL/GenBank/DDBJ whole genome shotgun (WGS) entry which is preliminary data.</text>
</comment>
<accession>A0A2A9CZA5</accession>
<dbReference type="InterPro" id="IPR019999">
    <property type="entry name" value="Anth_synth_I-like"/>
</dbReference>
<evidence type="ECO:0000256" key="14">
    <source>
        <dbReference type="ARBA" id="ARBA00047683"/>
    </source>
</evidence>
<dbReference type="NCBIfam" id="TIGR00564">
    <property type="entry name" value="trpE_most"/>
    <property type="match status" value="1"/>
</dbReference>